<sequence>MKTKVVLRAADADSSTCPERVLEEIRKAALMTAQMQGFLAGEKVLRADLRAWPGLIDGEMSRLKKAFCWNKLY</sequence>
<reference evidence="1 2" key="1">
    <citation type="submission" date="2019-03" db="EMBL/GenBank/DDBJ databases">
        <title>Genomic Encyclopedia of Type Strains, Phase III (KMG-III): the genomes of soil and plant-associated and newly described type strains.</title>
        <authorList>
            <person name="Whitman W."/>
        </authorList>
    </citation>
    <scope>NUCLEOTIDE SEQUENCE [LARGE SCALE GENOMIC DNA]</scope>
    <source>
        <strain evidence="1 2">CGMCC 1.12801</strain>
    </source>
</reference>
<dbReference type="RefSeq" id="WP_133640631.1">
    <property type="nucleotide sequence ID" value="NZ_SNZV01000005.1"/>
</dbReference>
<name>A0A4R7CZF7_9SPHI</name>
<organism evidence="1 2">
    <name type="scientific">Sphingobacterium paludis</name>
    <dbReference type="NCBI Taxonomy" id="1476465"/>
    <lineage>
        <taxon>Bacteria</taxon>
        <taxon>Pseudomonadati</taxon>
        <taxon>Bacteroidota</taxon>
        <taxon>Sphingobacteriia</taxon>
        <taxon>Sphingobacteriales</taxon>
        <taxon>Sphingobacteriaceae</taxon>
        <taxon>Sphingobacterium</taxon>
    </lineage>
</organism>
<dbReference type="Proteomes" id="UP000294752">
    <property type="component" value="Unassembled WGS sequence"/>
</dbReference>
<accession>A0A4R7CZF7</accession>
<evidence type="ECO:0000313" key="2">
    <source>
        <dbReference type="Proteomes" id="UP000294752"/>
    </source>
</evidence>
<dbReference type="OrthoDB" id="9851884at2"/>
<dbReference type="AlphaFoldDB" id="A0A4R7CZF7"/>
<evidence type="ECO:0000313" key="1">
    <source>
        <dbReference type="EMBL" id="TDS13141.1"/>
    </source>
</evidence>
<gene>
    <name evidence="1" type="ORF">B0I21_105275</name>
</gene>
<keyword evidence="2" id="KW-1185">Reference proteome</keyword>
<protein>
    <submittedName>
        <fullName evidence="1">Uncharacterized protein</fullName>
    </submittedName>
</protein>
<proteinExistence type="predicted"/>
<comment type="caution">
    <text evidence="1">The sequence shown here is derived from an EMBL/GenBank/DDBJ whole genome shotgun (WGS) entry which is preliminary data.</text>
</comment>
<dbReference type="EMBL" id="SNZV01000005">
    <property type="protein sequence ID" value="TDS13141.1"/>
    <property type="molecule type" value="Genomic_DNA"/>
</dbReference>